<sequence length="562" mass="65017">MARIDNKLLFFTTSPRTPAKMIPEIQLLHEKFSGLSWDKSTQEQFIDELAQSEFFEGKGSPADKAFSARDRINRAPKALGFIDLKPYIELTEAGNAFIYGKRPQEIFLRQLLKFQLPSPYHLESKNIVGTFCIRPYLEIFRLVRELEYITFDEFKIFAVQMTDYHKFEIIRDSILQFRENKEQNRGQYKRFVNSVWENAILDIHRDRIAAGKTRTRETNDASLKKFIATQKSNMRDYADACFRYLRYTGLISISHKSRSISIFADKVIEVDFILSTVTRDPVFINDVNAYKTQLFSASTPILYTDNIDNIVDVLMRIGNFTKRELSGINLEELKDLRDEIVQRHKDAVIHEQVAEIKSYALYSEIIDTFNEIISDEYYDAPLMFEYNTWRAMTMLDGGNIKGNFNFDDAGHPLSTAAGNMPDIECDYDDFSLSVEVTLQAGQRQYESEGEPVARHYGQLKKRSGKDTYCLFIAPSINPATLAHFYGLNHLSIALYGGKSKIIPLELDQFMRLIENSYNYETQPVPSDIRRFLDYAIKFCEDATDENHWCFGIQACVDTWLAS</sequence>
<organism evidence="1 2">
    <name type="scientific">Enterocloster clostridioformis</name>
    <dbReference type="NCBI Taxonomy" id="1531"/>
    <lineage>
        <taxon>Bacteria</taxon>
        <taxon>Bacillati</taxon>
        <taxon>Bacillota</taxon>
        <taxon>Clostridia</taxon>
        <taxon>Lachnospirales</taxon>
        <taxon>Lachnospiraceae</taxon>
        <taxon>Enterocloster</taxon>
    </lineage>
</organism>
<dbReference type="RefSeq" id="WP_074664172.1">
    <property type="nucleotide sequence ID" value="NZ_FOIO01000063.1"/>
</dbReference>
<dbReference type="CDD" id="cd22316">
    <property type="entry name" value="BspD6I-like"/>
    <property type="match status" value="1"/>
</dbReference>
<evidence type="ECO:0000313" key="1">
    <source>
        <dbReference type="EMBL" id="SEU12193.1"/>
    </source>
</evidence>
<name>A0A1I0JR37_9FIRM</name>
<dbReference type="InterPro" id="IPR018573">
    <property type="entry name" value="Restrct_endonuc_II_AlwI"/>
</dbReference>
<protein>
    <submittedName>
        <fullName evidence="1">YD repeat-containing protein</fullName>
    </submittedName>
</protein>
<dbReference type="Gene3D" id="3.40.91.50">
    <property type="match status" value="1"/>
</dbReference>
<dbReference type="Proteomes" id="UP000182121">
    <property type="component" value="Unassembled WGS sequence"/>
</dbReference>
<comment type="caution">
    <text evidence="1">The sequence shown here is derived from an EMBL/GenBank/DDBJ whole genome shotgun (WGS) entry which is preliminary data.</text>
</comment>
<accession>A0A1I0JR37</accession>
<reference evidence="1 2" key="1">
    <citation type="submission" date="2016-10" db="EMBL/GenBank/DDBJ databases">
        <authorList>
            <person name="Varghese N."/>
            <person name="Submissions S."/>
        </authorList>
    </citation>
    <scope>NUCLEOTIDE SEQUENCE [LARGE SCALE GENOMIC DNA]</scope>
    <source>
        <strain evidence="1 2">NLAE-zl-C196</strain>
    </source>
</reference>
<dbReference type="Pfam" id="PF09491">
    <property type="entry name" value="RE_AlwI"/>
    <property type="match status" value="1"/>
</dbReference>
<dbReference type="EMBL" id="FOIO01000063">
    <property type="protein sequence ID" value="SEU12193.1"/>
    <property type="molecule type" value="Genomic_DNA"/>
</dbReference>
<evidence type="ECO:0000313" key="2">
    <source>
        <dbReference type="Proteomes" id="UP000182121"/>
    </source>
</evidence>
<dbReference type="AlphaFoldDB" id="A0A1I0JR37"/>
<gene>
    <name evidence="1" type="ORF">SAMN05216521_106322</name>
</gene>
<proteinExistence type="predicted"/>